<evidence type="ECO:0000313" key="8">
    <source>
        <dbReference type="Proteomes" id="UP000239649"/>
    </source>
</evidence>
<reference evidence="7 8" key="1">
    <citation type="journal article" date="2018" name="Plant J.">
        <title>Genome sequences of Chlorella sorokiniana UTEX 1602 and Micractinium conductrix SAG 241.80: implications to maltose excretion by a green alga.</title>
        <authorList>
            <person name="Arriola M.B."/>
            <person name="Velmurugan N."/>
            <person name="Zhang Y."/>
            <person name="Plunkett M.H."/>
            <person name="Hondzo H."/>
            <person name="Barney B.M."/>
        </authorList>
    </citation>
    <scope>NUCLEOTIDE SEQUENCE [LARGE SCALE GENOMIC DNA]</scope>
    <source>
        <strain evidence="7 8">SAG 241.80</strain>
    </source>
</reference>
<evidence type="ECO:0000313" key="7">
    <source>
        <dbReference type="EMBL" id="PSC67526.1"/>
    </source>
</evidence>
<dbReference type="PROSITE" id="PS50865">
    <property type="entry name" value="ZF_MYND_2"/>
    <property type="match status" value="1"/>
</dbReference>
<dbReference type="OrthoDB" id="514895at2759"/>
<protein>
    <submittedName>
        <fullName evidence="7">MYND domain</fullName>
    </submittedName>
</protein>
<dbReference type="Proteomes" id="UP000239649">
    <property type="component" value="Unassembled WGS sequence"/>
</dbReference>
<feature type="region of interest" description="Disordered" evidence="5">
    <location>
        <begin position="506"/>
        <end position="528"/>
    </location>
</feature>
<evidence type="ECO:0000256" key="3">
    <source>
        <dbReference type="ARBA" id="ARBA00022833"/>
    </source>
</evidence>
<organism evidence="7 8">
    <name type="scientific">Micractinium conductrix</name>
    <dbReference type="NCBI Taxonomy" id="554055"/>
    <lineage>
        <taxon>Eukaryota</taxon>
        <taxon>Viridiplantae</taxon>
        <taxon>Chlorophyta</taxon>
        <taxon>core chlorophytes</taxon>
        <taxon>Trebouxiophyceae</taxon>
        <taxon>Chlorellales</taxon>
        <taxon>Chlorellaceae</taxon>
        <taxon>Chlorella clade</taxon>
        <taxon>Micractinium</taxon>
    </lineage>
</organism>
<keyword evidence="1" id="KW-0479">Metal-binding</keyword>
<dbReference type="InterPro" id="IPR002893">
    <property type="entry name" value="Znf_MYND"/>
</dbReference>
<gene>
    <name evidence="7" type="ORF">C2E20_8818</name>
</gene>
<name>A0A2P6V0A1_9CHLO</name>
<dbReference type="Pfam" id="PF01753">
    <property type="entry name" value="zf-MYND"/>
    <property type="match status" value="1"/>
</dbReference>
<feature type="domain" description="MYND-type" evidence="6">
    <location>
        <begin position="459"/>
        <end position="498"/>
    </location>
</feature>
<dbReference type="SUPFAM" id="SSF144232">
    <property type="entry name" value="HIT/MYND zinc finger-like"/>
    <property type="match status" value="1"/>
</dbReference>
<sequence>MSDFALDKLRALGERVAPEERSPELQLLLRFAEVSGLADETLKAAAARRGEGVSVKELLGSPETFQGLALFVRAVALGAESAGVGLCSAEVLTLLKQSLLQPIVAQDKDGSYQAHRPSVVCPQPTPLNILQLLASGVFLHVTGNAEPGIAMLSAALSGVWPPQRSLQRRLVGAQFVPTAEGSGDEGGEAGSQGRAAAAAGARDGEQEAGGSSSGGAAPEAAPGVAVAGDGAAGSGGGAAEAAAALAAREAAAEARPTAMGAALAAALAQHCPDVSLPELEKAALVLRLFLGCRTVGQQTAGGAAFQAVLRTLLLDCQQLLDLDPQCMHSYVWAAQLLLYARWPLDARRVRGLFEEGLRRGRQAQCWLAVGEVAHDYAMWQVSLAGGERNVAVRQAALLEAGKLLGTVEEAEGKLAGWLPAGRLHQLAARREQLGELLQQLQAGRLRTMGAPRANGAAACGFCGQAAAPLRTCGTCKSVAYCSRDCQVKDWKVGHKQRCAELAAAAGGSRGGAPAAAQASPVALATPSK</sequence>
<keyword evidence="8" id="KW-1185">Reference proteome</keyword>
<dbReference type="AlphaFoldDB" id="A0A2P6V0A1"/>
<keyword evidence="2 4" id="KW-0863">Zinc-finger</keyword>
<evidence type="ECO:0000256" key="4">
    <source>
        <dbReference type="PROSITE-ProRule" id="PRU00134"/>
    </source>
</evidence>
<feature type="region of interest" description="Disordered" evidence="5">
    <location>
        <begin position="177"/>
        <end position="222"/>
    </location>
</feature>
<keyword evidence="3" id="KW-0862">Zinc</keyword>
<dbReference type="EMBL" id="LHPF02000056">
    <property type="protein sequence ID" value="PSC67526.1"/>
    <property type="molecule type" value="Genomic_DNA"/>
</dbReference>
<feature type="compositionally biased region" description="Low complexity" evidence="5">
    <location>
        <begin position="191"/>
        <end position="201"/>
    </location>
</feature>
<dbReference type="GO" id="GO:0008270">
    <property type="term" value="F:zinc ion binding"/>
    <property type="evidence" value="ECO:0007669"/>
    <property type="project" value="UniProtKB-KW"/>
</dbReference>
<feature type="compositionally biased region" description="Low complexity" evidence="5">
    <location>
        <begin position="208"/>
        <end position="222"/>
    </location>
</feature>
<dbReference type="PROSITE" id="PS01360">
    <property type="entry name" value="ZF_MYND_1"/>
    <property type="match status" value="1"/>
</dbReference>
<comment type="caution">
    <text evidence="7">The sequence shown here is derived from an EMBL/GenBank/DDBJ whole genome shotgun (WGS) entry which is preliminary data.</text>
</comment>
<evidence type="ECO:0000256" key="1">
    <source>
        <dbReference type="ARBA" id="ARBA00022723"/>
    </source>
</evidence>
<dbReference type="STRING" id="554055.A0A2P6V0A1"/>
<dbReference type="Gene3D" id="6.10.140.2220">
    <property type="match status" value="1"/>
</dbReference>
<evidence type="ECO:0000259" key="6">
    <source>
        <dbReference type="PROSITE" id="PS50865"/>
    </source>
</evidence>
<evidence type="ECO:0000256" key="5">
    <source>
        <dbReference type="SAM" id="MobiDB-lite"/>
    </source>
</evidence>
<evidence type="ECO:0000256" key="2">
    <source>
        <dbReference type="ARBA" id="ARBA00022771"/>
    </source>
</evidence>
<accession>A0A2P6V0A1</accession>
<proteinExistence type="predicted"/>